<protein>
    <submittedName>
        <fullName evidence="2">Cupin domain-containing protein</fullName>
    </submittedName>
</protein>
<name>A0A849SI38_UNCEI</name>
<sequence>MIRALGLVPLPREGGWYRETHRSSERVAAAALPARFQHERSFATAIHYLLTPETCSRVHRLPADELYFFHDGDPVRVLLLHPDGSDEEVVLGTALDRGQRTQCVVPAGSWQGSVLEPGGAWGLLGVVVTPGFEFADYEEPADPAALLERHPARRALIERLMLPQS</sequence>
<gene>
    <name evidence="2" type="ORF">HOP12_00225</name>
</gene>
<evidence type="ECO:0000313" key="2">
    <source>
        <dbReference type="EMBL" id="NOT32577.1"/>
    </source>
</evidence>
<organism evidence="2 3">
    <name type="scientific">Eiseniibacteriota bacterium</name>
    <dbReference type="NCBI Taxonomy" id="2212470"/>
    <lineage>
        <taxon>Bacteria</taxon>
        <taxon>Candidatus Eiseniibacteriota</taxon>
    </lineage>
</organism>
<accession>A0A849SI38</accession>
<evidence type="ECO:0000313" key="3">
    <source>
        <dbReference type="Proteomes" id="UP000580839"/>
    </source>
</evidence>
<dbReference type="EMBL" id="JABFRW010000003">
    <property type="protein sequence ID" value="NOT32577.1"/>
    <property type="molecule type" value="Genomic_DNA"/>
</dbReference>
<dbReference type="InterPro" id="IPR011051">
    <property type="entry name" value="RmlC_Cupin_sf"/>
</dbReference>
<dbReference type="AlphaFoldDB" id="A0A849SI38"/>
<dbReference type="Pfam" id="PF06172">
    <property type="entry name" value="Cupin_5"/>
    <property type="match status" value="1"/>
</dbReference>
<dbReference type="PANTHER" id="PTHR33387:SF3">
    <property type="entry name" value="DUF985 DOMAIN-CONTAINING PROTEIN"/>
    <property type="match status" value="1"/>
</dbReference>
<dbReference type="Proteomes" id="UP000580839">
    <property type="component" value="Unassembled WGS sequence"/>
</dbReference>
<evidence type="ECO:0000259" key="1">
    <source>
        <dbReference type="Pfam" id="PF06172"/>
    </source>
</evidence>
<dbReference type="InterPro" id="IPR014710">
    <property type="entry name" value="RmlC-like_jellyroll"/>
</dbReference>
<comment type="caution">
    <text evidence="2">The sequence shown here is derived from an EMBL/GenBank/DDBJ whole genome shotgun (WGS) entry which is preliminary data.</text>
</comment>
<dbReference type="InterPro" id="IPR009327">
    <property type="entry name" value="Cupin_DUF985"/>
</dbReference>
<dbReference type="PANTHER" id="PTHR33387">
    <property type="entry name" value="RMLC-LIKE JELLY ROLL FOLD PROTEIN"/>
    <property type="match status" value="1"/>
</dbReference>
<proteinExistence type="predicted"/>
<dbReference type="CDD" id="cd06121">
    <property type="entry name" value="cupin_YML079wp"/>
    <property type="match status" value="1"/>
</dbReference>
<dbReference type="SUPFAM" id="SSF51182">
    <property type="entry name" value="RmlC-like cupins"/>
    <property type="match status" value="1"/>
</dbReference>
<reference evidence="2 3" key="1">
    <citation type="submission" date="2020-04" db="EMBL/GenBank/DDBJ databases">
        <title>Metagenomic profiling of ammonia- and methane-oxidizing microorganisms in a Dutch drinking water treatment plant.</title>
        <authorList>
            <person name="Poghosyan L."/>
            <person name="Leucker S."/>
        </authorList>
    </citation>
    <scope>NUCLEOTIDE SEQUENCE [LARGE SCALE GENOMIC DNA]</scope>
    <source>
        <strain evidence="2">S-RSF-IL-03</strain>
    </source>
</reference>
<dbReference type="Gene3D" id="2.60.120.10">
    <property type="entry name" value="Jelly Rolls"/>
    <property type="match status" value="1"/>
</dbReference>
<feature type="domain" description="DUF985" evidence="1">
    <location>
        <begin position="1"/>
        <end position="138"/>
    </location>
</feature>
<dbReference type="InterPro" id="IPR039935">
    <property type="entry name" value="YML079W-like"/>
</dbReference>